<dbReference type="Proteomes" id="UP000078542">
    <property type="component" value="Unassembled WGS sequence"/>
</dbReference>
<feature type="region of interest" description="Disordered" evidence="1">
    <location>
        <begin position="1"/>
        <end position="44"/>
    </location>
</feature>
<organism evidence="2 3">
    <name type="scientific">Cyphomyrmex costatus</name>
    <dbReference type="NCBI Taxonomy" id="456900"/>
    <lineage>
        <taxon>Eukaryota</taxon>
        <taxon>Metazoa</taxon>
        <taxon>Ecdysozoa</taxon>
        <taxon>Arthropoda</taxon>
        <taxon>Hexapoda</taxon>
        <taxon>Insecta</taxon>
        <taxon>Pterygota</taxon>
        <taxon>Neoptera</taxon>
        <taxon>Endopterygota</taxon>
        <taxon>Hymenoptera</taxon>
        <taxon>Apocrita</taxon>
        <taxon>Aculeata</taxon>
        <taxon>Formicoidea</taxon>
        <taxon>Formicidae</taxon>
        <taxon>Myrmicinae</taxon>
        <taxon>Cyphomyrmex</taxon>
    </lineage>
</organism>
<sequence length="174" mass="19778">MEPLKIEEEGDVCPPEIRSPRLPRHPPLLAGKEKPGRPFGSRVGGTRRLPWSSIDIYRSDLKSHVSFFQRDSFYFFSSNPSRSVNFITTADHFGTILPRSQGIFGSDKVRLVCDRRVSDNPDVGRTGAYTRNNFAEYILMRSHTARRFNHRSLGHGVIARTPKEIIKTVRSSAH</sequence>
<reference evidence="2 3" key="1">
    <citation type="submission" date="2016-03" db="EMBL/GenBank/DDBJ databases">
        <title>Cyphomyrmex costatus WGS genome.</title>
        <authorList>
            <person name="Nygaard S."/>
            <person name="Hu H."/>
            <person name="Boomsma J."/>
            <person name="Zhang G."/>
        </authorList>
    </citation>
    <scope>NUCLEOTIDE SEQUENCE [LARGE SCALE GENOMIC DNA]</scope>
    <source>
        <strain evidence="2">MS0001</strain>
        <tissue evidence="2">Whole body</tissue>
    </source>
</reference>
<evidence type="ECO:0000256" key="1">
    <source>
        <dbReference type="SAM" id="MobiDB-lite"/>
    </source>
</evidence>
<evidence type="ECO:0000313" key="2">
    <source>
        <dbReference type="EMBL" id="KYN06062.1"/>
    </source>
</evidence>
<protein>
    <submittedName>
        <fullName evidence="2">Uncharacterized protein</fullName>
    </submittedName>
</protein>
<accession>A0A151IME9</accession>
<name>A0A151IME9_9HYME</name>
<dbReference type="AlphaFoldDB" id="A0A151IME9"/>
<evidence type="ECO:0000313" key="3">
    <source>
        <dbReference type="Proteomes" id="UP000078542"/>
    </source>
</evidence>
<dbReference type="EMBL" id="KQ977054">
    <property type="protein sequence ID" value="KYN06062.1"/>
    <property type="molecule type" value="Genomic_DNA"/>
</dbReference>
<gene>
    <name evidence="2" type="ORF">ALC62_02973</name>
</gene>
<proteinExistence type="predicted"/>
<keyword evidence="3" id="KW-1185">Reference proteome</keyword>